<dbReference type="Gene3D" id="3.90.1150.170">
    <property type="match status" value="1"/>
</dbReference>
<comment type="cofactor">
    <cofactor evidence="1">
        <name>pyridoxal 5'-phosphate</name>
        <dbReference type="ChEBI" id="CHEBI:597326"/>
    </cofactor>
</comment>
<dbReference type="SUPFAM" id="SSF53383">
    <property type="entry name" value="PLP-dependent transferases"/>
    <property type="match status" value="1"/>
</dbReference>
<dbReference type="GO" id="GO:0019752">
    <property type="term" value="P:carboxylic acid metabolic process"/>
    <property type="evidence" value="ECO:0007669"/>
    <property type="project" value="InterPro"/>
</dbReference>
<evidence type="ECO:0000256" key="5">
    <source>
        <dbReference type="ARBA" id="ARBA00023239"/>
    </source>
</evidence>
<sequence length="467" mass="51371">MTTDQDFSVRFPADADRMHRFDPEMTAMILEYVEERLAITETPVDGLGDRSDLEEAVAGLIGDDPRDAREVLDIYVEHMADTILSADSPRFFAFIPAAPTKASLLFDMVVSAASLQGCSWLEAAGAVIAENQALRVMSDIAGMPATSGGVFVSGGSAGNLSALVVARDMARRKRIELGLPEIRMRVVVSDQAHSSIRNALNITGMDALIVPTLDGRLEGRFLRGALAADHDLSDVAAIVATCGTTNAGIIDDLASAADVAAEHDWWFHVDGAYGGAGMLSARIRDRYIGVERADSLVMDPHKWWFAPFDSAALIYREPRLAKSVHTQDAAYLDVIHEDEDDFNPSDLAYHLTRRARGMALWFSMAVNGLNAYRDAVDHALMMATYAADRIEEHPDLHLLHRPDLSVVLFRRVGWLHADYEEWGQRLLRDQTAFVTHSAWRGETVARLVFLHPGTTTAMVDEVLATLR</sequence>
<dbReference type="PANTHER" id="PTHR11999">
    <property type="entry name" value="GROUP II PYRIDOXAL-5-PHOSPHATE DECARBOXYLASE"/>
    <property type="match status" value="1"/>
</dbReference>
<dbReference type="InterPro" id="IPR015422">
    <property type="entry name" value="PyrdxlP-dep_Trfase_small"/>
</dbReference>
<dbReference type="GO" id="GO:0016831">
    <property type="term" value="F:carboxy-lyase activity"/>
    <property type="evidence" value="ECO:0007669"/>
    <property type="project" value="UniProtKB-KW"/>
</dbReference>
<dbReference type="Pfam" id="PF00282">
    <property type="entry name" value="Pyridoxal_deC"/>
    <property type="match status" value="1"/>
</dbReference>
<organism evidence="6">
    <name type="scientific">freshwater metagenome</name>
    <dbReference type="NCBI Taxonomy" id="449393"/>
    <lineage>
        <taxon>unclassified sequences</taxon>
        <taxon>metagenomes</taxon>
        <taxon>ecological metagenomes</taxon>
    </lineage>
</organism>
<dbReference type="InterPro" id="IPR010977">
    <property type="entry name" value="Aromatic_deC"/>
</dbReference>
<evidence type="ECO:0000256" key="1">
    <source>
        <dbReference type="ARBA" id="ARBA00001933"/>
    </source>
</evidence>
<protein>
    <submittedName>
        <fullName evidence="6">Unannotated protein</fullName>
    </submittedName>
</protein>
<evidence type="ECO:0000256" key="4">
    <source>
        <dbReference type="ARBA" id="ARBA00022898"/>
    </source>
</evidence>
<dbReference type="Gene3D" id="3.40.640.10">
    <property type="entry name" value="Type I PLP-dependent aspartate aminotransferase-like (Major domain)"/>
    <property type="match status" value="1"/>
</dbReference>
<dbReference type="InterPro" id="IPR015424">
    <property type="entry name" value="PyrdxlP-dep_Trfase"/>
</dbReference>
<name>A0A6J6SER0_9ZZZZ</name>
<dbReference type="AlphaFoldDB" id="A0A6J6SER0"/>
<keyword evidence="5" id="KW-0456">Lyase</keyword>
<gene>
    <name evidence="6" type="ORF">UFOPK2786_00292</name>
</gene>
<dbReference type="EMBL" id="CAEZYW010000028">
    <property type="protein sequence ID" value="CAB4732789.1"/>
    <property type="molecule type" value="Genomic_DNA"/>
</dbReference>
<dbReference type="InterPro" id="IPR002129">
    <property type="entry name" value="PyrdxlP-dep_de-COase"/>
</dbReference>
<evidence type="ECO:0000256" key="2">
    <source>
        <dbReference type="ARBA" id="ARBA00009533"/>
    </source>
</evidence>
<dbReference type="PANTHER" id="PTHR11999:SF70">
    <property type="entry name" value="MIP05841P"/>
    <property type="match status" value="1"/>
</dbReference>
<keyword evidence="4" id="KW-0663">Pyridoxal phosphate</keyword>
<proteinExistence type="inferred from homology"/>
<comment type="similarity">
    <text evidence="2">Belongs to the group II decarboxylase family.</text>
</comment>
<evidence type="ECO:0000313" key="6">
    <source>
        <dbReference type="EMBL" id="CAB4732789.1"/>
    </source>
</evidence>
<dbReference type="Gene3D" id="3.90.1150.10">
    <property type="entry name" value="Aspartate Aminotransferase, domain 1"/>
    <property type="match status" value="1"/>
</dbReference>
<dbReference type="InterPro" id="IPR015421">
    <property type="entry name" value="PyrdxlP-dep_Trfase_major"/>
</dbReference>
<accession>A0A6J6SER0</accession>
<dbReference type="GO" id="GO:0030170">
    <property type="term" value="F:pyridoxal phosphate binding"/>
    <property type="evidence" value="ECO:0007669"/>
    <property type="project" value="InterPro"/>
</dbReference>
<reference evidence="6" key="1">
    <citation type="submission" date="2020-05" db="EMBL/GenBank/DDBJ databases">
        <authorList>
            <person name="Chiriac C."/>
            <person name="Salcher M."/>
            <person name="Ghai R."/>
            <person name="Kavagutti S V."/>
        </authorList>
    </citation>
    <scope>NUCLEOTIDE SEQUENCE</scope>
</reference>
<evidence type="ECO:0000256" key="3">
    <source>
        <dbReference type="ARBA" id="ARBA00022793"/>
    </source>
</evidence>
<keyword evidence="3" id="KW-0210">Decarboxylase</keyword>